<dbReference type="EMBL" id="JABFNT010000140">
    <property type="protein sequence ID" value="NOJ82678.1"/>
    <property type="molecule type" value="Genomic_DNA"/>
</dbReference>
<evidence type="ECO:0008006" key="4">
    <source>
        <dbReference type="Google" id="ProtNLM"/>
    </source>
</evidence>
<proteinExistence type="predicted"/>
<dbReference type="Proteomes" id="UP000533080">
    <property type="component" value="Unassembled WGS sequence"/>
</dbReference>
<comment type="caution">
    <text evidence="2">The sequence shown here is derived from an EMBL/GenBank/DDBJ whole genome shotgun (WGS) entry which is preliminary data.</text>
</comment>
<sequence>MSRMLGWVQAMGMASSLGGLVPASAAFRAGMSWPSAAPDFEVFLKGDEAPSPVTVHAAGEATLGFSGVGRLVALLAEALVDLGTWVDVAALGPGVGLYLVLPDPEARGFTTGKDPSEEDPDDARERIARLVDRLVKGTWQALGWPAWKGLVRAFPTGNVAFAQALAAAGEDLRASKAERALVCAVDSFLSPETLTLLHQQQRLKTPGRPTGLMAGEAAVALLLTREETAESAMAVVRVAQGRDAAPLDGEQPPDGQELARQVLAALGPLGQDASAPLMVSDHDGQYARAFEWGMLQVRLRETDARFEQGAVWMPAKSFGHTGVASGAVATAMVFRGLARGYAPTSSVLVLSSAEAGERAVIHLTAPGRSNPRLRRP</sequence>
<protein>
    <recommendedName>
        <fullName evidence="4">Beta-ketoacyl synthase N-terminal domain-containing protein</fullName>
    </recommendedName>
</protein>
<feature type="signal peptide" evidence="1">
    <location>
        <begin position="1"/>
        <end position="25"/>
    </location>
</feature>
<evidence type="ECO:0000313" key="3">
    <source>
        <dbReference type="Proteomes" id="UP000533080"/>
    </source>
</evidence>
<keyword evidence="1" id="KW-0732">Signal</keyword>
<dbReference type="InterPro" id="IPR016039">
    <property type="entry name" value="Thiolase-like"/>
</dbReference>
<gene>
    <name evidence="2" type="ORF">HNV28_30915</name>
</gene>
<dbReference type="GO" id="GO:0016746">
    <property type="term" value="F:acyltransferase activity"/>
    <property type="evidence" value="ECO:0007669"/>
    <property type="project" value="InterPro"/>
</dbReference>
<feature type="chain" id="PRO_5031441888" description="Beta-ketoacyl synthase N-terminal domain-containing protein" evidence="1">
    <location>
        <begin position="26"/>
        <end position="376"/>
    </location>
</feature>
<evidence type="ECO:0000313" key="2">
    <source>
        <dbReference type="EMBL" id="NOJ82678.1"/>
    </source>
</evidence>
<reference evidence="2 3" key="1">
    <citation type="submission" date="2020-05" db="EMBL/GenBank/DDBJ databases">
        <authorList>
            <person name="Whitworth D."/>
        </authorList>
    </citation>
    <scope>NUCLEOTIDE SEQUENCE [LARGE SCALE GENOMIC DNA]</scope>
    <source>
        <strain evidence="2 3">AM005</strain>
    </source>
</reference>
<dbReference type="AlphaFoldDB" id="A0A7Y4MVH1"/>
<organism evidence="2 3">
    <name type="scientific">Myxococcus xanthus</name>
    <dbReference type="NCBI Taxonomy" id="34"/>
    <lineage>
        <taxon>Bacteria</taxon>
        <taxon>Pseudomonadati</taxon>
        <taxon>Myxococcota</taxon>
        <taxon>Myxococcia</taxon>
        <taxon>Myxococcales</taxon>
        <taxon>Cystobacterineae</taxon>
        <taxon>Myxococcaceae</taxon>
        <taxon>Myxococcus</taxon>
    </lineage>
</organism>
<accession>A0A7Y4MVH1</accession>
<name>A0A7Y4MVH1_MYXXA</name>
<evidence type="ECO:0000256" key="1">
    <source>
        <dbReference type="SAM" id="SignalP"/>
    </source>
</evidence>
<dbReference type="Gene3D" id="3.40.47.10">
    <property type="match status" value="1"/>
</dbReference>
<dbReference type="SUPFAM" id="SSF53901">
    <property type="entry name" value="Thiolase-like"/>
    <property type="match status" value="1"/>
</dbReference>